<keyword evidence="3" id="KW-1185">Reference proteome</keyword>
<accession>A0A934RCU4</accession>
<proteinExistence type="predicted"/>
<name>A0A934RCU4_9BACT</name>
<dbReference type="CDD" id="cd00146">
    <property type="entry name" value="PKD"/>
    <property type="match status" value="1"/>
</dbReference>
<evidence type="ECO:0000259" key="1">
    <source>
        <dbReference type="Pfam" id="PF18911"/>
    </source>
</evidence>
<comment type="caution">
    <text evidence="2">The sequence shown here is derived from an EMBL/GenBank/DDBJ whole genome shotgun (WGS) entry which is preliminary data.</text>
</comment>
<dbReference type="InterPro" id="IPR013783">
    <property type="entry name" value="Ig-like_fold"/>
</dbReference>
<dbReference type="RefSeq" id="WP_200278363.1">
    <property type="nucleotide sequence ID" value="NZ_JAENII010000005.1"/>
</dbReference>
<dbReference type="Pfam" id="PF18911">
    <property type="entry name" value="PKD_4"/>
    <property type="match status" value="1"/>
</dbReference>
<dbReference type="AlphaFoldDB" id="A0A934RCU4"/>
<dbReference type="SUPFAM" id="SSF49299">
    <property type="entry name" value="PKD domain"/>
    <property type="match status" value="1"/>
</dbReference>
<reference evidence="2" key="1">
    <citation type="submission" date="2021-01" db="EMBL/GenBank/DDBJ databases">
        <title>Modified the classification status of verrucomicrobia.</title>
        <authorList>
            <person name="Feng X."/>
        </authorList>
    </citation>
    <scope>NUCLEOTIDE SEQUENCE</scope>
    <source>
        <strain evidence="2">KCTC 22201</strain>
    </source>
</reference>
<gene>
    <name evidence="2" type="ORF">JIN81_07855</name>
</gene>
<dbReference type="Proteomes" id="UP000658278">
    <property type="component" value="Unassembled WGS sequence"/>
</dbReference>
<organism evidence="2 3">
    <name type="scientific">Haloferula rosea</name>
    <dbReference type="NCBI Taxonomy" id="490093"/>
    <lineage>
        <taxon>Bacteria</taxon>
        <taxon>Pseudomonadati</taxon>
        <taxon>Verrucomicrobiota</taxon>
        <taxon>Verrucomicrobiia</taxon>
        <taxon>Verrucomicrobiales</taxon>
        <taxon>Verrucomicrobiaceae</taxon>
        <taxon>Haloferula</taxon>
    </lineage>
</organism>
<evidence type="ECO:0000313" key="3">
    <source>
        <dbReference type="Proteomes" id="UP000658278"/>
    </source>
</evidence>
<evidence type="ECO:0000313" key="2">
    <source>
        <dbReference type="EMBL" id="MBK1826929.1"/>
    </source>
</evidence>
<dbReference type="InterPro" id="IPR000601">
    <property type="entry name" value="PKD_dom"/>
</dbReference>
<feature type="domain" description="PKD" evidence="1">
    <location>
        <begin position="4"/>
        <end position="70"/>
    </location>
</feature>
<sequence>MAADVTLDGSGSSDPDGSIVSYAWTFDNGIGAATTSNPTLSFPVGTTNGVLVVTDDQSNLSPPASFEVTVTASAPDPLEAFENTIAGQAPTLTGSDAEPTAIPFNDGVENLLKYAFNMNLGGPDVTTMVPGGSSGLPLGRLVSVDGQSYWRVEFVRRRSSGLIYSPEKSSTLEPGSFTSLTGAVSVDDLGGTWERVTIDEPCNTSADTRCFTRVAVTLP</sequence>
<protein>
    <submittedName>
        <fullName evidence="2">PKD domain-containing protein</fullName>
    </submittedName>
</protein>
<dbReference type="Gene3D" id="2.60.40.10">
    <property type="entry name" value="Immunoglobulins"/>
    <property type="match status" value="1"/>
</dbReference>
<dbReference type="InterPro" id="IPR035986">
    <property type="entry name" value="PKD_dom_sf"/>
</dbReference>
<dbReference type="EMBL" id="JAENII010000005">
    <property type="protein sequence ID" value="MBK1826929.1"/>
    <property type="molecule type" value="Genomic_DNA"/>
</dbReference>